<dbReference type="STRING" id="4432.A0A1U7ZKK5"/>
<dbReference type="PANTHER" id="PTHR11315:SF0">
    <property type="entry name" value="FOLATE GAMMA-GLUTAMYL HYDROLASE"/>
    <property type="match status" value="1"/>
</dbReference>
<dbReference type="GO" id="GO:0034722">
    <property type="term" value="F:gamma-glutamyl-peptidase activity"/>
    <property type="evidence" value="ECO:0000318"/>
    <property type="project" value="GO_Central"/>
</dbReference>
<evidence type="ECO:0000256" key="1">
    <source>
        <dbReference type="ARBA" id="ARBA00004239"/>
    </source>
</evidence>
<dbReference type="OMA" id="CHEDIDH"/>
<feature type="active site" description="Proton donor" evidence="8">
    <location>
        <position position="273"/>
    </location>
</feature>
<feature type="active site" description="Nucleophile" evidence="8 9">
    <location>
        <position position="160"/>
    </location>
</feature>
<dbReference type="SUPFAM" id="SSF52317">
    <property type="entry name" value="Class I glutamine amidotransferase-like"/>
    <property type="match status" value="1"/>
</dbReference>
<proteinExistence type="inferred from homology"/>
<keyword evidence="4" id="KW-0964">Secreted</keyword>
<dbReference type="EC" id="3.4.19.9" evidence="3 9"/>
<dbReference type="PROSITE" id="PS51275">
    <property type="entry name" value="PEPTIDASE_C26_GGH"/>
    <property type="match status" value="1"/>
</dbReference>
<feature type="signal peptide" evidence="10">
    <location>
        <begin position="1"/>
        <end position="28"/>
    </location>
</feature>
<dbReference type="KEGG" id="nnu:104591286"/>
<dbReference type="InterPro" id="IPR015527">
    <property type="entry name" value="Pept_C26_g-glut_hydrolase"/>
</dbReference>
<dbReference type="GO" id="GO:0005576">
    <property type="term" value="C:extracellular region"/>
    <property type="evidence" value="ECO:0007669"/>
    <property type="project" value="UniProtKB-SubCell"/>
</dbReference>
<dbReference type="Proteomes" id="UP000189703">
    <property type="component" value="Unplaced"/>
</dbReference>
<protein>
    <recommendedName>
        <fullName evidence="3 9">folate gamma-glutamyl hydrolase</fullName>
        <ecNumber evidence="3 9">3.4.19.9</ecNumber>
    </recommendedName>
</protein>
<comment type="catalytic activity">
    <reaction evidence="7 9">
        <text>(6S)-5,6,7,8-tetrahydrofolyl-(gamma-L-Glu)(n) + (n-1) H2O = (6S)-5,6,7,8-tetrahydrofolate + (n-1) L-glutamate</text>
        <dbReference type="Rhea" id="RHEA:56784"/>
        <dbReference type="Rhea" id="RHEA-COMP:14738"/>
        <dbReference type="ChEBI" id="CHEBI:15377"/>
        <dbReference type="ChEBI" id="CHEBI:29985"/>
        <dbReference type="ChEBI" id="CHEBI:57453"/>
        <dbReference type="ChEBI" id="CHEBI:141005"/>
        <dbReference type="EC" id="3.4.19.9"/>
    </reaction>
</comment>
<evidence type="ECO:0000256" key="8">
    <source>
        <dbReference type="PIRSR" id="PIRSR615527-1"/>
    </source>
</evidence>
<dbReference type="GO" id="GO:0005773">
    <property type="term" value="C:vacuole"/>
    <property type="evidence" value="ECO:0000318"/>
    <property type="project" value="GO_Central"/>
</dbReference>
<comment type="subcellular location">
    <subcellularLocation>
        <location evidence="1">Secreted</location>
        <location evidence="1">Extracellular space</location>
    </subcellularLocation>
</comment>
<evidence type="ECO:0000256" key="10">
    <source>
        <dbReference type="SAM" id="SignalP"/>
    </source>
</evidence>
<dbReference type="RefSeq" id="XP_010248391.1">
    <property type="nucleotide sequence ID" value="XM_010250089.2"/>
</dbReference>
<reference evidence="12" key="1">
    <citation type="submission" date="2025-08" db="UniProtKB">
        <authorList>
            <consortium name="RefSeq"/>
        </authorList>
    </citation>
    <scope>IDENTIFICATION</scope>
</reference>
<evidence type="ECO:0000256" key="6">
    <source>
        <dbReference type="ARBA" id="ARBA00022801"/>
    </source>
</evidence>
<keyword evidence="5 10" id="KW-0732">Signal</keyword>
<evidence type="ECO:0000256" key="3">
    <source>
        <dbReference type="ARBA" id="ARBA00012886"/>
    </source>
</evidence>
<dbReference type="FunCoup" id="A0A1U7ZKK5">
    <property type="interactions" value="1715"/>
</dbReference>
<dbReference type="Gene3D" id="3.40.50.880">
    <property type="match status" value="1"/>
</dbReference>
<gene>
    <name evidence="12" type="primary">LOC104591286</name>
</gene>
<dbReference type="eggNOG" id="KOG1559">
    <property type="taxonomic scope" value="Eukaryota"/>
</dbReference>
<dbReference type="AlphaFoldDB" id="A0A1U7ZKK5"/>
<keyword evidence="11" id="KW-1185">Reference proteome</keyword>
<dbReference type="PANTHER" id="PTHR11315">
    <property type="entry name" value="PROTEASE FAMILY C26 GAMMA-GLUTAMYL HYDROLASE"/>
    <property type="match status" value="1"/>
</dbReference>
<keyword evidence="6 9" id="KW-0378">Hydrolase</keyword>
<dbReference type="InParanoid" id="A0A1U7ZKK5"/>
<evidence type="ECO:0000313" key="11">
    <source>
        <dbReference type="Proteomes" id="UP000189703"/>
    </source>
</evidence>
<dbReference type="GeneID" id="104591286"/>
<organism evidence="11 12">
    <name type="scientific">Nelumbo nucifera</name>
    <name type="common">Sacred lotus</name>
    <dbReference type="NCBI Taxonomy" id="4432"/>
    <lineage>
        <taxon>Eukaryota</taxon>
        <taxon>Viridiplantae</taxon>
        <taxon>Streptophyta</taxon>
        <taxon>Embryophyta</taxon>
        <taxon>Tracheophyta</taxon>
        <taxon>Spermatophyta</taxon>
        <taxon>Magnoliopsida</taxon>
        <taxon>Proteales</taxon>
        <taxon>Nelumbonaceae</taxon>
        <taxon>Nelumbo</taxon>
    </lineage>
</organism>
<dbReference type="InterPro" id="IPR011697">
    <property type="entry name" value="Peptidase_C26"/>
</dbReference>
<evidence type="ECO:0000256" key="2">
    <source>
        <dbReference type="ARBA" id="ARBA00011083"/>
    </source>
</evidence>
<dbReference type="OrthoDB" id="64220at2759"/>
<evidence type="ECO:0000256" key="5">
    <source>
        <dbReference type="ARBA" id="ARBA00022729"/>
    </source>
</evidence>
<feature type="chain" id="PRO_5010543315" description="folate gamma-glutamyl hydrolase" evidence="10">
    <location>
        <begin position="29"/>
        <end position="346"/>
    </location>
</feature>
<evidence type="ECO:0000313" key="12">
    <source>
        <dbReference type="RefSeq" id="XP_010248391.1"/>
    </source>
</evidence>
<dbReference type="Pfam" id="PF07722">
    <property type="entry name" value="Peptidase_C26"/>
    <property type="match status" value="1"/>
</dbReference>
<name>A0A1U7ZKK5_NELNU</name>
<comment type="similarity">
    <text evidence="2">Belongs to the peptidase C26 family.</text>
</comment>
<dbReference type="GO" id="GO:0046900">
    <property type="term" value="P:tetrahydrofolylpolyglutamate metabolic process"/>
    <property type="evidence" value="ECO:0000318"/>
    <property type="project" value="GO_Central"/>
</dbReference>
<sequence>MLSSQYSKMWSCLWIVILISLSKELIRANSQSILLPGEIGLGSWRSSSCQAPDPALYFRPVIGILTHPAHGASNGPNASNASLITASYVKFVESAGARVIPLIYNEPPEILAEKLSLVNGVLLPGGWAKTGLFYEIVEKVFKHALEKNDSGDHFPVFAICLSFELLTMIISKDVNILERFNALNQASTLQFTENSIIEGTVFQRFSPELLKKLTTDCIVMENHQYGISLERFQKNPSLSSFFRILTTSKDRDGKVYVSTVKSHNYPVSAFQWHPEKNAFEWGLSMIPHTEDAVLVTQHVANYFISEARKSLNRPPAQKVLDNLIYNYRPTYSGKAGTGYDEVYIFS</sequence>
<accession>A0A1U7ZKK5</accession>
<evidence type="ECO:0000256" key="9">
    <source>
        <dbReference type="PROSITE-ProRule" id="PRU00607"/>
    </source>
</evidence>
<evidence type="ECO:0000256" key="7">
    <source>
        <dbReference type="ARBA" id="ARBA00051589"/>
    </source>
</evidence>
<dbReference type="FunFam" id="3.40.50.880:FF:000024">
    <property type="entry name" value="Folate gamma-glutamyl hydrolase"/>
    <property type="match status" value="1"/>
</dbReference>
<dbReference type="InterPro" id="IPR029062">
    <property type="entry name" value="Class_I_gatase-like"/>
</dbReference>
<evidence type="ECO:0000256" key="4">
    <source>
        <dbReference type="ARBA" id="ARBA00022525"/>
    </source>
</evidence>
<feature type="active site" evidence="9">
    <location>
        <position position="273"/>
    </location>
</feature>
<dbReference type="PROSITE" id="PS51273">
    <property type="entry name" value="GATASE_TYPE_1"/>
    <property type="match status" value="1"/>
</dbReference>